<dbReference type="InterPro" id="IPR051010">
    <property type="entry name" value="BCAA_transport"/>
</dbReference>
<dbReference type="PANTHER" id="PTHR30483">
    <property type="entry name" value="LEUCINE-SPECIFIC-BINDING PROTEIN"/>
    <property type="match status" value="1"/>
</dbReference>
<dbReference type="Pfam" id="PF13458">
    <property type="entry name" value="Peripla_BP_6"/>
    <property type="match status" value="1"/>
</dbReference>
<feature type="non-terminal residue" evidence="3">
    <location>
        <position position="202"/>
    </location>
</feature>
<dbReference type="EMBL" id="UINC01217050">
    <property type="protein sequence ID" value="SVE43481.1"/>
    <property type="molecule type" value="Genomic_DNA"/>
</dbReference>
<sequence length="202" mass="21354">MGGSIKMGKLFKYSAFSFLSLLLAGIMVIAPASTASAAPKGAPKQIKIAFVDFFSGGAAVFGISGKGTSEWLVAKWNKEGGIGGVPIKLILVDEGGGPKKQVSELRRLVQDEKVDAIVGYTSSGNCMAIKPVAEKLKILTVVHICGTHQLTENSPSKYVFRTSANQAADSVSLARHALALKPNLKTIAGANEDYAWGRDSWE</sequence>
<dbReference type="Gene3D" id="3.40.50.2300">
    <property type="match status" value="2"/>
</dbReference>
<organism evidence="3">
    <name type="scientific">marine metagenome</name>
    <dbReference type="NCBI Taxonomy" id="408172"/>
    <lineage>
        <taxon>unclassified sequences</taxon>
        <taxon>metagenomes</taxon>
        <taxon>ecological metagenomes</taxon>
    </lineage>
</organism>
<proteinExistence type="predicted"/>
<keyword evidence="1" id="KW-0732">Signal</keyword>
<evidence type="ECO:0000313" key="3">
    <source>
        <dbReference type="EMBL" id="SVE43481.1"/>
    </source>
</evidence>
<gene>
    <name evidence="3" type="ORF">METZ01_LOCUS496335</name>
</gene>
<dbReference type="InterPro" id="IPR028082">
    <property type="entry name" value="Peripla_BP_I"/>
</dbReference>
<dbReference type="InterPro" id="IPR028081">
    <property type="entry name" value="Leu-bd"/>
</dbReference>
<dbReference type="AlphaFoldDB" id="A0A383DGD9"/>
<accession>A0A383DGD9</accession>
<feature type="domain" description="Leucine-binding protein" evidence="2">
    <location>
        <begin position="45"/>
        <end position="201"/>
    </location>
</feature>
<evidence type="ECO:0000259" key="2">
    <source>
        <dbReference type="Pfam" id="PF13458"/>
    </source>
</evidence>
<dbReference type="SUPFAM" id="SSF53822">
    <property type="entry name" value="Periplasmic binding protein-like I"/>
    <property type="match status" value="1"/>
</dbReference>
<reference evidence="3" key="1">
    <citation type="submission" date="2018-05" db="EMBL/GenBank/DDBJ databases">
        <authorList>
            <person name="Lanie J.A."/>
            <person name="Ng W.-L."/>
            <person name="Kazmierczak K.M."/>
            <person name="Andrzejewski T.M."/>
            <person name="Davidsen T.M."/>
            <person name="Wayne K.J."/>
            <person name="Tettelin H."/>
            <person name="Glass J.I."/>
            <person name="Rusch D."/>
            <person name="Podicherti R."/>
            <person name="Tsui H.-C.T."/>
            <person name="Winkler M.E."/>
        </authorList>
    </citation>
    <scope>NUCLEOTIDE SEQUENCE</scope>
</reference>
<protein>
    <recommendedName>
        <fullName evidence="2">Leucine-binding protein domain-containing protein</fullName>
    </recommendedName>
</protein>
<name>A0A383DGD9_9ZZZZ</name>
<evidence type="ECO:0000256" key="1">
    <source>
        <dbReference type="ARBA" id="ARBA00022729"/>
    </source>
</evidence>